<comment type="caution">
    <text evidence="1">The sequence shown here is derived from an EMBL/GenBank/DDBJ whole genome shotgun (WGS) entry which is preliminary data.</text>
</comment>
<gene>
    <name evidence="1" type="ORF">OM076_38960</name>
</gene>
<dbReference type="EMBL" id="JAPDOD010000063">
    <property type="protein sequence ID" value="MDA0166311.1"/>
    <property type="molecule type" value="Genomic_DNA"/>
</dbReference>
<dbReference type="SUPFAM" id="SSF110849">
    <property type="entry name" value="ParB/Sulfiredoxin"/>
    <property type="match status" value="1"/>
</dbReference>
<dbReference type="Proteomes" id="UP001149140">
    <property type="component" value="Unassembled WGS sequence"/>
</dbReference>
<evidence type="ECO:0000313" key="1">
    <source>
        <dbReference type="EMBL" id="MDA0166311.1"/>
    </source>
</evidence>
<name>A0A9X3N0B3_9ACTN</name>
<keyword evidence="2" id="KW-1185">Reference proteome</keyword>
<sequence>MSTGSPSQDAQHDFSRARRARLLSDVARRLRGEPDDVAMILPFEEVVDALGRVGQVDRGLQVVQLDDIVGTVDRAADFDRGFRPTTQRLRSRWERIAAAQRRGEAMPPVSLFKVGDLYFVRDGHHRVSVAKSQGRDDIDAYVTEVTTKLKLSHDLRVSELPLKDHERLFRERVPLTPQQRARISLSDPWDFGWLAEMVEAWGFRMMQERGHFADRYEVANLWFEQEYAPVSDMLSEGGLTEPEETEAEAYMRLAGQRYLLLRTHEWSDEIVNRLRRGNDKKRRRLPRRRRRARY</sequence>
<proteinExistence type="predicted"/>
<reference evidence="1" key="1">
    <citation type="submission" date="2022-10" db="EMBL/GenBank/DDBJ databases">
        <title>The WGS of Solirubrobacter ginsenosidimutans DSM 21036.</title>
        <authorList>
            <person name="Jiang Z."/>
        </authorList>
    </citation>
    <scope>NUCLEOTIDE SEQUENCE</scope>
    <source>
        <strain evidence="1">DSM 21036</strain>
    </source>
</reference>
<dbReference type="RefSeq" id="WP_270045568.1">
    <property type="nucleotide sequence ID" value="NZ_JAPDOD010000063.1"/>
</dbReference>
<evidence type="ECO:0008006" key="3">
    <source>
        <dbReference type="Google" id="ProtNLM"/>
    </source>
</evidence>
<protein>
    <recommendedName>
        <fullName evidence="3">Chromosome partitioning protein ParB</fullName>
    </recommendedName>
</protein>
<accession>A0A9X3N0B3</accession>
<dbReference type="InterPro" id="IPR036086">
    <property type="entry name" value="ParB/Sulfiredoxin_sf"/>
</dbReference>
<dbReference type="AlphaFoldDB" id="A0A9X3N0B3"/>
<organism evidence="1 2">
    <name type="scientific">Solirubrobacter ginsenosidimutans</name>
    <dbReference type="NCBI Taxonomy" id="490573"/>
    <lineage>
        <taxon>Bacteria</taxon>
        <taxon>Bacillati</taxon>
        <taxon>Actinomycetota</taxon>
        <taxon>Thermoleophilia</taxon>
        <taxon>Solirubrobacterales</taxon>
        <taxon>Solirubrobacteraceae</taxon>
        <taxon>Solirubrobacter</taxon>
    </lineage>
</organism>
<evidence type="ECO:0000313" key="2">
    <source>
        <dbReference type="Proteomes" id="UP001149140"/>
    </source>
</evidence>